<dbReference type="Gene3D" id="3.40.50.620">
    <property type="entry name" value="HUPs"/>
    <property type="match status" value="2"/>
</dbReference>
<protein>
    <recommendedName>
        <fullName evidence="2">UspA domain-containing protein</fullName>
    </recommendedName>
</protein>
<accession>A0A6V7DAF8</accession>
<reference evidence="3" key="1">
    <citation type="submission" date="2020-07" db="EMBL/GenBank/DDBJ databases">
        <authorList>
            <person name="Pothier F. J."/>
        </authorList>
    </citation>
    <scope>NUCLEOTIDE SEQUENCE</scope>
    <source>
        <strain evidence="3">CFBP 8129</strain>
    </source>
</reference>
<dbReference type="Pfam" id="PF00582">
    <property type="entry name" value="Usp"/>
    <property type="match status" value="1"/>
</dbReference>
<dbReference type="SUPFAM" id="SSF52402">
    <property type="entry name" value="Adenine nucleotide alpha hydrolases-like"/>
    <property type="match status" value="2"/>
</dbReference>
<feature type="domain" description="UspA" evidence="2">
    <location>
        <begin position="145"/>
        <end position="267"/>
    </location>
</feature>
<dbReference type="InterPro" id="IPR006016">
    <property type="entry name" value="UspA"/>
</dbReference>
<comment type="similarity">
    <text evidence="1">Belongs to the universal stress protein A family.</text>
</comment>
<dbReference type="CDD" id="cd00293">
    <property type="entry name" value="USP-like"/>
    <property type="match status" value="1"/>
</dbReference>
<gene>
    <name evidence="3" type="ORF">CFBP8129_21660</name>
</gene>
<dbReference type="PANTHER" id="PTHR46268:SF6">
    <property type="entry name" value="UNIVERSAL STRESS PROTEIN UP12"/>
    <property type="match status" value="1"/>
</dbReference>
<dbReference type="RefSeq" id="WP_006448785.1">
    <property type="nucleotide sequence ID" value="NZ_CP018728.1"/>
</dbReference>
<dbReference type="InterPro" id="IPR014729">
    <property type="entry name" value="Rossmann-like_a/b/a_fold"/>
</dbReference>
<dbReference type="EMBL" id="LR828253">
    <property type="protein sequence ID" value="CAD0330731.1"/>
    <property type="molecule type" value="Genomic_DNA"/>
</dbReference>
<evidence type="ECO:0000256" key="1">
    <source>
        <dbReference type="ARBA" id="ARBA00008791"/>
    </source>
</evidence>
<dbReference type="PANTHER" id="PTHR46268">
    <property type="entry name" value="STRESS RESPONSE PROTEIN NHAX"/>
    <property type="match status" value="1"/>
</dbReference>
<dbReference type="AlphaFoldDB" id="A0A6V7DAF8"/>
<evidence type="ECO:0000259" key="2">
    <source>
        <dbReference type="Pfam" id="PF00582"/>
    </source>
</evidence>
<sequence length="312" mass="33879">MQTTPTQLIFATNFSETCHAAIPTVAQLVDRLRARLTILHVHAKGKRAQAQQSLDSFFAEASNYPGCERALSSGPAAAGIVSFCRSRNDALLIMPPSERTGLPRPLHVSLRARVLQRVATPMLTLPYAEALPRDGAVGGHVACWITGRETSLDSLRDAAALARRRGADLHLLHVMPDISEGLLMDSLFNDQPLTESAASHWLSELAAQLQDDDLRVRIHVAVGNPRREIAGLLKRARADVLVVEHDAVVRRGVWRSSLHAALAKTPCVLICLPPGRLRAPALRVTMGPSLEGQATGLASRLLARVQRLQLYG</sequence>
<name>A0A6V7DAF8_9XANT</name>
<evidence type="ECO:0000313" key="3">
    <source>
        <dbReference type="EMBL" id="CAD0330744.1"/>
    </source>
</evidence>
<organism evidence="3">
    <name type="scientific">Xanthomonas hortorum pv. gardneri</name>
    <dbReference type="NCBI Taxonomy" id="2754056"/>
    <lineage>
        <taxon>Bacteria</taxon>
        <taxon>Pseudomonadati</taxon>
        <taxon>Pseudomonadota</taxon>
        <taxon>Gammaproteobacteria</taxon>
        <taxon>Lysobacterales</taxon>
        <taxon>Lysobacteraceae</taxon>
        <taxon>Xanthomonas</taxon>
    </lineage>
</organism>
<dbReference type="EMBL" id="LR828253">
    <property type="protein sequence ID" value="CAD0330744.1"/>
    <property type="molecule type" value="Genomic_DNA"/>
</dbReference>
<proteinExistence type="inferred from homology"/>